<dbReference type="EMBL" id="CADCWO010000056">
    <property type="protein sequence ID" value="CAA9563818.1"/>
    <property type="molecule type" value="Genomic_DNA"/>
</dbReference>
<sequence length="45" mass="4922">MKAKRRNFNSAVDSLNQSSPAPSAIAKEVGLKDRQRVHHFLGDGS</sequence>
<dbReference type="AlphaFoldDB" id="A0A6J4UY73"/>
<feature type="region of interest" description="Disordered" evidence="1">
    <location>
        <begin position="1"/>
        <end position="30"/>
    </location>
</feature>
<reference evidence="2" key="1">
    <citation type="submission" date="2020-02" db="EMBL/GenBank/DDBJ databases">
        <authorList>
            <person name="Meier V. D."/>
        </authorList>
    </citation>
    <scope>NUCLEOTIDE SEQUENCE</scope>
    <source>
        <strain evidence="2">AVDCRST_MAG81</strain>
    </source>
</reference>
<protein>
    <submittedName>
        <fullName evidence="2">Uncharacterized protein</fullName>
    </submittedName>
</protein>
<accession>A0A6J4UY73</accession>
<gene>
    <name evidence="2" type="ORF">AVDCRST_MAG81-1021</name>
</gene>
<evidence type="ECO:0000256" key="1">
    <source>
        <dbReference type="SAM" id="MobiDB-lite"/>
    </source>
</evidence>
<proteinExistence type="predicted"/>
<name>A0A6J4UY73_9CYAN</name>
<feature type="compositionally biased region" description="Polar residues" evidence="1">
    <location>
        <begin position="8"/>
        <end position="21"/>
    </location>
</feature>
<evidence type="ECO:0000313" key="2">
    <source>
        <dbReference type="EMBL" id="CAA9563818.1"/>
    </source>
</evidence>
<organism evidence="2">
    <name type="scientific">uncultured Synechococcales cyanobacterium</name>
    <dbReference type="NCBI Taxonomy" id="1936017"/>
    <lineage>
        <taxon>Bacteria</taxon>
        <taxon>Bacillati</taxon>
        <taxon>Cyanobacteriota</taxon>
        <taxon>Cyanophyceae</taxon>
        <taxon>Synechococcales</taxon>
        <taxon>environmental samples</taxon>
    </lineage>
</organism>